<dbReference type="Proteomes" id="UP000649617">
    <property type="component" value="Unassembled WGS sequence"/>
</dbReference>
<gene>
    <name evidence="1" type="ORF">SPIL2461_LOCUS8651</name>
</gene>
<comment type="caution">
    <text evidence="1">The sequence shown here is derived from an EMBL/GenBank/DDBJ whole genome shotgun (WGS) entry which is preliminary data.</text>
</comment>
<organism evidence="1 2">
    <name type="scientific">Symbiodinium pilosum</name>
    <name type="common">Dinoflagellate</name>
    <dbReference type="NCBI Taxonomy" id="2952"/>
    <lineage>
        <taxon>Eukaryota</taxon>
        <taxon>Sar</taxon>
        <taxon>Alveolata</taxon>
        <taxon>Dinophyceae</taxon>
        <taxon>Suessiales</taxon>
        <taxon>Symbiodiniaceae</taxon>
        <taxon>Symbiodinium</taxon>
    </lineage>
</organism>
<proteinExistence type="predicted"/>
<name>A0A812Q9S7_SYMPI</name>
<reference evidence="1" key="1">
    <citation type="submission" date="2021-02" db="EMBL/GenBank/DDBJ databases">
        <authorList>
            <person name="Dougan E. K."/>
            <person name="Rhodes N."/>
            <person name="Thang M."/>
            <person name="Chan C."/>
        </authorList>
    </citation>
    <scope>NUCLEOTIDE SEQUENCE</scope>
</reference>
<dbReference type="AlphaFoldDB" id="A0A812Q9S7"/>
<dbReference type="SUPFAM" id="SSF56349">
    <property type="entry name" value="DNA breaking-rejoining enzymes"/>
    <property type="match status" value="1"/>
</dbReference>
<feature type="non-terminal residue" evidence="1">
    <location>
        <position position="1"/>
    </location>
</feature>
<dbReference type="EMBL" id="CAJNIZ010014414">
    <property type="protein sequence ID" value="CAE7361422.1"/>
    <property type="molecule type" value="Genomic_DNA"/>
</dbReference>
<dbReference type="GO" id="GO:0003677">
    <property type="term" value="F:DNA binding"/>
    <property type="evidence" value="ECO:0007669"/>
    <property type="project" value="InterPro"/>
</dbReference>
<dbReference type="OrthoDB" id="448338at2759"/>
<sequence>ADRPGPHKRRQIRTGSLFDIELVERTTIRVRIDIWDTFKAWLREELSESAVLALFSCAPLLALVLRDYADTLYKTGASLGSYRQLLAHSQKLTPLLRPHLRPAWDTVSRWEEVEPVCHRTPLPEIVFQAMVGVALVLRWKRWAATGFLYAAARTDAPRLQLLDEAHPWVYIKIEKPKSRRRGARIQHVKLNEPAAVRFLEKTWANLPPDELVYPGSPNMFRRRWDEILAILGLPRSLGLTPASLRPGGAISAFQKGVAVNDLLWRMRLQSLATLEFYLQEMSAVSILPSLDADTRRNILSSASLHKACLRA</sequence>
<protein>
    <recommendedName>
        <fullName evidence="3">Tyr recombinase domain-containing protein</fullName>
    </recommendedName>
</protein>
<accession>A0A812Q9S7</accession>
<evidence type="ECO:0008006" key="3">
    <source>
        <dbReference type="Google" id="ProtNLM"/>
    </source>
</evidence>
<keyword evidence="2" id="KW-1185">Reference proteome</keyword>
<evidence type="ECO:0000313" key="2">
    <source>
        <dbReference type="Proteomes" id="UP000649617"/>
    </source>
</evidence>
<evidence type="ECO:0000313" key="1">
    <source>
        <dbReference type="EMBL" id="CAE7361422.1"/>
    </source>
</evidence>
<dbReference type="InterPro" id="IPR011010">
    <property type="entry name" value="DNA_brk_join_enz"/>
</dbReference>